<dbReference type="SMART" id="SM00387">
    <property type="entry name" value="HATPase_c"/>
    <property type="match status" value="1"/>
</dbReference>
<keyword evidence="4" id="KW-0902">Two-component regulatory system</keyword>
<feature type="region of interest" description="Disordered" evidence="6">
    <location>
        <begin position="416"/>
        <end position="478"/>
    </location>
</feature>
<evidence type="ECO:0000259" key="7">
    <source>
        <dbReference type="PROSITE" id="PS50011"/>
    </source>
</evidence>
<dbReference type="Pfam" id="PF00512">
    <property type="entry name" value="HisKA"/>
    <property type="match status" value="1"/>
</dbReference>
<dbReference type="InterPro" id="IPR000719">
    <property type="entry name" value="Prot_kinase_dom"/>
</dbReference>
<dbReference type="CDD" id="cd00082">
    <property type="entry name" value="HisKA"/>
    <property type="match status" value="1"/>
</dbReference>
<dbReference type="Proteomes" id="UP000308730">
    <property type="component" value="Unassembled WGS sequence"/>
</dbReference>
<evidence type="ECO:0000256" key="5">
    <source>
        <dbReference type="PROSITE-ProRule" id="PRU00169"/>
    </source>
</evidence>
<dbReference type="Pfam" id="PF00069">
    <property type="entry name" value="Pkinase"/>
    <property type="match status" value="1"/>
</dbReference>
<feature type="domain" description="Response regulatory" evidence="9">
    <location>
        <begin position="2227"/>
        <end position="2350"/>
    </location>
</feature>
<protein>
    <recommendedName>
        <fullName evidence="12">Histidine kinase</fullName>
    </recommendedName>
</protein>
<dbReference type="Pfam" id="PF13185">
    <property type="entry name" value="GAF_2"/>
    <property type="match status" value="1"/>
</dbReference>
<dbReference type="SMART" id="SM00448">
    <property type="entry name" value="REC"/>
    <property type="match status" value="1"/>
</dbReference>
<dbReference type="InterPro" id="IPR036890">
    <property type="entry name" value="HATPase_C_sf"/>
</dbReference>
<gene>
    <name evidence="10" type="ORF">EUX98_g4005</name>
</gene>
<dbReference type="Pfam" id="PF02518">
    <property type="entry name" value="HATPase_c"/>
    <property type="match status" value="1"/>
</dbReference>
<dbReference type="Gene3D" id="3.30.450.40">
    <property type="match status" value="1"/>
</dbReference>
<keyword evidence="11" id="KW-1185">Reference proteome</keyword>
<dbReference type="SMART" id="SM00220">
    <property type="entry name" value="S_TKc"/>
    <property type="match status" value="1"/>
</dbReference>
<dbReference type="SUPFAM" id="SSF55874">
    <property type="entry name" value="ATPase domain of HSP90 chaperone/DNA topoisomerase II/histidine kinase"/>
    <property type="match status" value="1"/>
</dbReference>
<evidence type="ECO:0008006" key="12">
    <source>
        <dbReference type="Google" id="ProtNLM"/>
    </source>
</evidence>
<dbReference type="SUPFAM" id="SSF52540">
    <property type="entry name" value="P-loop containing nucleoside triphosphate hydrolases"/>
    <property type="match status" value="1"/>
</dbReference>
<dbReference type="InterPro" id="IPR036097">
    <property type="entry name" value="HisK_dim/P_sf"/>
</dbReference>
<evidence type="ECO:0000259" key="9">
    <source>
        <dbReference type="PROSITE" id="PS50110"/>
    </source>
</evidence>
<dbReference type="InterPro" id="IPR027417">
    <property type="entry name" value="P-loop_NTPase"/>
</dbReference>
<dbReference type="Gene3D" id="3.30.565.10">
    <property type="entry name" value="Histidine kinase-like ATPase, C-terminal domain"/>
    <property type="match status" value="1"/>
</dbReference>
<proteinExistence type="predicted"/>
<dbReference type="SMART" id="SM00065">
    <property type="entry name" value="GAF"/>
    <property type="match status" value="1"/>
</dbReference>
<dbReference type="SUPFAM" id="SSF55781">
    <property type="entry name" value="GAF domain-like"/>
    <property type="match status" value="1"/>
</dbReference>
<dbReference type="InterPro" id="IPR041664">
    <property type="entry name" value="AAA_16"/>
</dbReference>
<dbReference type="PROSITE" id="PS50109">
    <property type="entry name" value="HIS_KIN"/>
    <property type="match status" value="1"/>
</dbReference>
<accession>A0A4S4MXX7</accession>
<dbReference type="CDD" id="cd16922">
    <property type="entry name" value="HATPase_EvgS-ArcB-TorS-like"/>
    <property type="match status" value="1"/>
</dbReference>
<reference evidence="10 11" key="1">
    <citation type="submission" date="2019-02" db="EMBL/GenBank/DDBJ databases">
        <title>Genome sequencing of the rare red list fungi Antrodiella citrinella (Flaviporus citrinellus).</title>
        <authorList>
            <person name="Buettner E."/>
            <person name="Kellner H."/>
        </authorList>
    </citation>
    <scope>NUCLEOTIDE SEQUENCE [LARGE SCALE GENOMIC DNA]</scope>
    <source>
        <strain evidence="10 11">DSM 108506</strain>
    </source>
</reference>
<dbReference type="GO" id="GO:0005524">
    <property type="term" value="F:ATP binding"/>
    <property type="evidence" value="ECO:0007669"/>
    <property type="project" value="InterPro"/>
</dbReference>
<feature type="compositionally biased region" description="Low complexity" evidence="6">
    <location>
        <begin position="427"/>
        <end position="436"/>
    </location>
</feature>
<keyword evidence="1 5" id="KW-0597">Phosphoprotein</keyword>
<dbReference type="PANTHER" id="PTHR45339">
    <property type="entry name" value="HYBRID SIGNAL TRANSDUCTION HISTIDINE KINASE J"/>
    <property type="match status" value="1"/>
</dbReference>
<dbReference type="InterPro" id="IPR029016">
    <property type="entry name" value="GAF-like_dom_sf"/>
</dbReference>
<dbReference type="InterPro" id="IPR011009">
    <property type="entry name" value="Kinase-like_dom_sf"/>
</dbReference>
<dbReference type="InterPro" id="IPR003661">
    <property type="entry name" value="HisK_dim/P_dom"/>
</dbReference>
<dbReference type="InterPro" id="IPR011006">
    <property type="entry name" value="CheY-like_superfamily"/>
</dbReference>
<dbReference type="PROSITE" id="PS50110">
    <property type="entry name" value="RESPONSE_REGULATORY"/>
    <property type="match status" value="1"/>
</dbReference>
<dbReference type="PROSITE" id="PS50011">
    <property type="entry name" value="PROTEIN_KINASE_DOM"/>
    <property type="match status" value="1"/>
</dbReference>
<dbReference type="InterPro" id="IPR005467">
    <property type="entry name" value="His_kinase_dom"/>
</dbReference>
<dbReference type="SUPFAM" id="SSF47384">
    <property type="entry name" value="Homodimeric domain of signal transducing histidine kinase"/>
    <property type="match status" value="1"/>
</dbReference>
<dbReference type="SUPFAM" id="SSF52172">
    <property type="entry name" value="CheY-like"/>
    <property type="match status" value="1"/>
</dbReference>
<dbReference type="InterPro" id="IPR003018">
    <property type="entry name" value="GAF"/>
</dbReference>
<name>A0A4S4MXX7_9APHY</name>
<evidence type="ECO:0000256" key="4">
    <source>
        <dbReference type="ARBA" id="ARBA00023012"/>
    </source>
</evidence>
<dbReference type="SMART" id="SM00388">
    <property type="entry name" value="HisKA"/>
    <property type="match status" value="1"/>
</dbReference>
<dbReference type="InterPro" id="IPR011990">
    <property type="entry name" value="TPR-like_helical_dom_sf"/>
</dbReference>
<dbReference type="PRINTS" id="PR00344">
    <property type="entry name" value="BCTRLSENSOR"/>
</dbReference>
<feature type="compositionally biased region" description="Low complexity" evidence="6">
    <location>
        <begin position="566"/>
        <end position="579"/>
    </location>
</feature>
<feature type="modified residue" description="4-aspartylphosphate" evidence="5">
    <location>
        <position position="2279"/>
    </location>
</feature>
<dbReference type="Pfam" id="PF13191">
    <property type="entry name" value="AAA_16"/>
    <property type="match status" value="1"/>
</dbReference>
<evidence type="ECO:0000313" key="11">
    <source>
        <dbReference type="Proteomes" id="UP000308730"/>
    </source>
</evidence>
<evidence type="ECO:0000313" key="10">
    <source>
        <dbReference type="EMBL" id="THH30181.1"/>
    </source>
</evidence>
<feature type="compositionally biased region" description="Polar residues" evidence="6">
    <location>
        <begin position="416"/>
        <end position="426"/>
    </location>
</feature>
<dbReference type="InterPro" id="IPR004358">
    <property type="entry name" value="Sig_transdc_His_kin-like_C"/>
</dbReference>
<dbReference type="GO" id="GO:0000155">
    <property type="term" value="F:phosphorelay sensor kinase activity"/>
    <property type="evidence" value="ECO:0007669"/>
    <property type="project" value="InterPro"/>
</dbReference>
<keyword evidence="2" id="KW-0808">Transferase</keyword>
<evidence type="ECO:0000256" key="2">
    <source>
        <dbReference type="ARBA" id="ARBA00022679"/>
    </source>
</evidence>
<evidence type="ECO:0000256" key="1">
    <source>
        <dbReference type="ARBA" id="ARBA00022553"/>
    </source>
</evidence>
<evidence type="ECO:0000256" key="3">
    <source>
        <dbReference type="ARBA" id="ARBA00022777"/>
    </source>
</evidence>
<dbReference type="Gene3D" id="1.10.510.10">
    <property type="entry name" value="Transferase(Phosphotransferase) domain 1"/>
    <property type="match status" value="1"/>
</dbReference>
<keyword evidence="3" id="KW-0418">Kinase</keyword>
<dbReference type="PANTHER" id="PTHR45339:SF1">
    <property type="entry name" value="HYBRID SIGNAL TRANSDUCTION HISTIDINE KINASE J"/>
    <property type="match status" value="1"/>
</dbReference>
<feature type="compositionally biased region" description="Low complexity" evidence="6">
    <location>
        <begin position="2354"/>
        <end position="2367"/>
    </location>
</feature>
<organism evidence="10 11">
    <name type="scientific">Antrodiella citrinella</name>
    <dbReference type="NCBI Taxonomy" id="2447956"/>
    <lineage>
        <taxon>Eukaryota</taxon>
        <taxon>Fungi</taxon>
        <taxon>Dikarya</taxon>
        <taxon>Basidiomycota</taxon>
        <taxon>Agaricomycotina</taxon>
        <taxon>Agaricomycetes</taxon>
        <taxon>Polyporales</taxon>
        <taxon>Steccherinaceae</taxon>
        <taxon>Antrodiella</taxon>
    </lineage>
</organism>
<sequence length="2373" mass="261943">MPIRRKYNQPILPTLYFRESILSVPGYTFDRVAAWDDTGSMTLLAEGMSLKDGSNVLAKIAPAHSNASMILEREAHILERMSEAPESANISLRMLEFFSIPKSNGDCIVLLLAHPGLNLLGRYFPPAKVNPLLLADVSRTRPSSSHADIYMMGIEEPEYIEEMDPMDIMDLASFLEFAIQATRCLEMMHRSGIVHREVRTNAFHLNAHSGLVRLVHFGNRAVSLEQFGVPSAFVLRSDAFDESKKLKVKESLCYLAPEQTGSMEALTEDHRTDLYSLGVLFWTLLVGRGTMPFEGGPLELLHAIVQKRPMPVHEVRRDIPQVLALIIDKLLAKNPDARYQSAHGLSADLMECQRRLLNAVTLAPDESQALIPYFDIATQDRFEEFTIPSPLFGREKELETIRNVIRHTSTSYSRHLGTSNGSIVLDSSQSSQSQASTGATNDDARSESMSSKSDASLHPPVAPPSASESLPVGSPVISMTDSSIGAGLATPTATMPTGSMTPVSTFSNGMDVSVNMSINGNLTGVSASNSATPPSSMGPPTAGSSTTADKEVGTSSSPRTNALRDSTAALSSSPGVSSSDGLRRAAFGPSPRRHRTHAVVITGPPGAGKSSLVLANQAKWRSHGLWGQARFQETEAAPFASLLACLSSVLRQLIVFHTDLHRFVNALRARLGPQLQNVPLLYEGAPELQDILSLFDISINMPEMALDTHELRARFQSLVEGVFTVLAETRLFALFLDDLHEASDSSLDLINALANSRSRMLMFVTVRTDKPQLIERLRTMFSARSATWVNLEALTISAVSSLVARTLHRTKDESAQLSRLIHAASQGNAFSVRNILTTLQRQRHIIFNYDRNVWDYDLAAIEASLLDKKMVSDPDNLSYLVNHLRELPEDARKYLLWASFFGATFKVTEVTLMMDWEDSSGSSSDDDNIGGQDMWSVTKATAIQEGWLVQRGRDMCSFAHDRYRQAAQSEATNLPETTVQKMSFRIILMMLHESVPDVHRIAEHAKRCLPLLKDNTKREVLLDLLLDAGDSARARGAHELALQSYTNAYALLDSKPWDSTFSKTMELYLKLAELSTWKGDFKSSEAYIEECLEHVTDPEFKARIFRLRSRNNFMRGNYSDALGDTLLGLRILGVEVNPAPSKREADMMFEQVKNEILAVGFDDILSIPRARDPRTDLAIELLNDAGTNAYWSTGEGFADIIGLTTIQMALRAGICPGTALGFFWALGAAAERRELFRFSADLGKLALRIADQYGSNFEKCRALLLFVSFISGYDNVHIRTNLTRVEDALKYGQSSGDRIYTCFSSVHMIQIKLYICEHLNELVVSADESLADVTLWSNGGDMTVFAQGHLNCIRALAGYTDATSPETAFDTATFCEREYLALVAVRSGNLPVVMNWYNSFKTVGLFCLGFIDAAAELGFEVYATRDKHPNHRHIRYGLFFHSLAMIACIREDTLSPATRNRYLKQIDTNQSYIRKWLSPSAVNNSTWVAIVDAEMASLVNSSDAFKLYDIAVKLAVNNDWLLEEVSDNSKDVISFVVVWRDSEANFRDAVSLVRLNGVHEQQPIVSPRQSLSVVSEEAHILFRDICNQTKGLSTEEDSIANLTAADLGSILKWSKEISSDINLSLALQKLTEIATESSGSQITCVVIARDVGDYTVATILARTHFRLEIQYLCERLQILCKEPSFSMVSGLILYDTVAGTDTAAALNTKERIYLDDVTSEPQFSSEARQSPHRSVVCLPIVSNRNQTFGAVYLASKYTFSPNTVTILTLLCEQASIGIANALLFRSVQAGTRENLKMISAQRDALEAARRSREDALKATKIKSNFLASMSHELRTPFSSFYGLLDILSGTELNPGQREIVQTAKQSCELLLKIIDSILDYSKLEASALKLEFSPFAVEDTIADCMELLLPMAAKKLDLSFNIEFDVPAWVNADYARIRQVLMNLIGNAVKFTARGSVTVTCSVDRNTPFPPGEVQLKFTIQDTGIGLTSTDVDQLFVPFQQADNSSTRRFGGTGLGLSISRQLVKLMGGAIGVQSEIGVGSMFWFTIPVKLHSSEESKRALAEIEKYKGYLMAPTSTSVLVVTQSPATVSLMMTMLSDLLVSSVPTIDEAERLLHQIAPTSTLDFVILDSQSEHRADELARFLHSLSGNPFKDTKLIHLYTPTTDSLTGHTALRSDTPGVIRMTKPPRRARLLQMLVIIKYPDLHPVATPVAPAKDETLIHRTLYGNVLIAEDNPVAQNLLVKQLERYDLHVVATSNGEEALTEWETHEPGYFSVALFDHHMPICDGVEACKRLRVMENKRKVSASLPIVALSADCQESTKQLCLSAGMNAFLSKPLRKADLVSLLGAFGDQMTPESTDPSPETTPEIPSPPT</sequence>
<feature type="domain" description="Histidine kinase" evidence="8">
    <location>
        <begin position="1828"/>
        <end position="2051"/>
    </location>
</feature>
<feature type="compositionally biased region" description="Polar residues" evidence="6">
    <location>
        <begin position="542"/>
        <end position="564"/>
    </location>
</feature>
<feature type="region of interest" description="Disordered" evidence="6">
    <location>
        <begin position="2350"/>
        <end position="2373"/>
    </location>
</feature>
<evidence type="ECO:0000256" key="6">
    <source>
        <dbReference type="SAM" id="MobiDB-lite"/>
    </source>
</evidence>
<dbReference type="SUPFAM" id="SSF48452">
    <property type="entry name" value="TPR-like"/>
    <property type="match status" value="1"/>
</dbReference>
<dbReference type="CDD" id="cd17546">
    <property type="entry name" value="REC_hyHK_CKI1_RcsC-like"/>
    <property type="match status" value="1"/>
</dbReference>
<dbReference type="FunFam" id="3.30.565.10:FF:000010">
    <property type="entry name" value="Sensor histidine kinase RcsC"/>
    <property type="match status" value="1"/>
</dbReference>
<dbReference type="Gene3D" id="1.10.287.130">
    <property type="match status" value="1"/>
</dbReference>
<evidence type="ECO:0000259" key="8">
    <source>
        <dbReference type="PROSITE" id="PS50109"/>
    </source>
</evidence>
<feature type="compositionally biased region" description="Polar residues" evidence="6">
    <location>
        <begin position="525"/>
        <end position="535"/>
    </location>
</feature>
<dbReference type="Pfam" id="PF00072">
    <property type="entry name" value="Response_reg"/>
    <property type="match status" value="1"/>
</dbReference>
<feature type="domain" description="Protein kinase" evidence="7">
    <location>
        <begin position="27"/>
        <end position="350"/>
    </location>
</feature>
<dbReference type="InterPro" id="IPR001789">
    <property type="entry name" value="Sig_transdc_resp-reg_receiver"/>
</dbReference>
<dbReference type="Gene3D" id="3.40.50.2300">
    <property type="match status" value="1"/>
</dbReference>
<dbReference type="OrthoDB" id="60033at2759"/>
<dbReference type="SUPFAM" id="SSF56112">
    <property type="entry name" value="Protein kinase-like (PK-like)"/>
    <property type="match status" value="1"/>
</dbReference>
<dbReference type="EMBL" id="SGPM01000091">
    <property type="protein sequence ID" value="THH30181.1"/>
    <property type="molecule type" value="Genomic_DNA"/>
</dbReference>
<comment type="caution">
    <text evidence="10">The sequence shown here is derived from an EMBL/GenBank/DDBJ whole genome shotgun (WGS) entry which is preliminary data.</text>
</comment>
<feature type="region of interest" description="Disordered" evidence="6">
    <location>
        <begin position="525"/>
        <end position="597"/>
    </location>
</feature>
<dbReference type="InterPro" id="IPR003594">
    <property type="entry name" value="HATPase_dom"/>
</dbReference>